<sequence length="137" mass="15593">MSEDRWLIMETLSKYAWGYDENDIKMMGASFTEDGILNMKITSGTVYDPMVGRDAIVKIMGDIRNTQTDQRRHIISNPIFIKLEKNSAEVITFLALTTAENNTVKLVTTGTYRDLMVKGSDGVWRSKQKDLVMDCPF</sequence>
<comment type="caution">
    <text evidence="2">The sequence shown here is derived from an EMBL/GenBank/DDBJ whole genome shotgun (WGS) entry which is preliminary data.</text>
</comment>
<feature type="domain" description="SnoaL-like" evidence="1">
    <location>
        <begin position="2"/>
        <end position="126"/>
    </location>
</feature>
<gene>
    <name evidence="2" type="ORF">E4K67_07605</name>
</gene>
<evidence type="ECO:0000259" key="1">
    <source>
        <dbReference type="Pfam" id="PF13577"/>
    </source>
</evidence>
<dbReference type="RefSeq" id="WP_135545788.1">
    <property type="nucleotide sequence ID" value="NZ_SPQQ01000002.1"/>
</dbReference>
<dbReference type="AlphaFoldDB" id="A0A4Z0RBB9"/>
<dbReference type="InterPro" id="IPR037401">
    <property type="entry name" value="SnoaL-like"/>
</dbReference>
<accession>A0A4Z0RBB9</accession>
<keyword evidence="3" id="KW-1185">Reference proteome</keyword>
<dbReference type="SUPFAM" id="SSF54427">
    <property type="entry name" value="NTF2-like"/>
    <property type="match status" value="1"/>
</dbReference>
<name>A0A4Z0RBB9_9FIRM</name>
<proteinExistence type="predicted"/>
<dbReference type="InterPro" id="IPR032710">
    <property type="entry name" value="NTF2-like_dom_sf"/>
</dbReference>
<protein>
    <submittedName>
        <fullName evidence="2">Nuclear transport factor 2 family protein</fullName>
    </submittedName>
</protein>
<organism evidence="2 3">
    <name type="scientific">Desulfosporosinus fructosivorans</name>
    <dbReference type="NCBI Taxonomy" id="2018669"/>
    <lineage>
        <taxon>Bacteria</taxon>
        <taxon>Bacillati</taxon>
        <taxon>Bacillota</taxon>
        <taxon>Clostridia</taxon>
        <taxon>Eubacteriales</taxon>
        <taxon>Desulfitobacteriaceae</taxon>
        <taxon>Desulfosporosinus</taxon>
    </lineage>
</organism>
<reference evidence="2 3" key="1">
    <citation type="submission" date="2019-03" db="EMBL/GenBank/DDBJ databases">
        <title>Draft Genome Sequence of Desulfosporosinus fructosivorans Strain 63.6F, Isolated from Marine Sediment in the Baltic Sea.</title>
        <authorList>
            <person name="Hausmann B."/>
            <person name="Vandieken V."/>
            <person name="Pjevac P."/>
            <person name="Schreck K."/>
            <person name="Herbold C.W."/>
            <person name="Loy A."/>
        </authorList>
    </citation>
    <scope>NUCLEOTIDE SEQUENCE [LARGE SCALE GENOMIC DNA]</scope>
    <source>
        <strain evidence="2 3">63.6F</strain>
    </source>
</reference>
<dbReference type="Gene3D" id="3.10.450.50">
    <property type="match status" value="1"/>
</dbReference>
<evidence type="ECO:0000313" key="3">
    <source>
        <dbReference type="Proteomes" id="UP000298460"/>
    </source>
</evidence>
<dbReference type="Proteomes" id="UP000298460">
    <property type="component" value="Unassembled WGS sequence"/>
</dbReference>
<dbReference type="EMBL" id="SPQQ01000002">
    <property type="protein sequence ID" value="TGE39293.1"/>
    <property type="molecule type" value="Genomic_DNA"/>
</dbReference>
<evidence type="ECO:0000313" key="2">
    <source>
        <dbReference type="EMBL" id="TGE39293.1"/>
    </source>
</evidence>
<dbReference type="Pfam" id="PF13577">
    <property type="entry name" value="SnoaL_4"/>
    <property type="match status" value="1"/>
</dbReference>